<comment type="caution">
    <text evidence="6">The sequence shown here is derived from an EMBL/GenBank/DDBJ whole genome shotgun (WGS) entry which is preliminary data.</text>
</comment>
<gene>
    <name evidence="6" type="ORF">IAB60_02515</name>
</gene>
<dbReference type="Gene3D" id="3.40.50.300">
    <property type="entry name" value="P-loop containing nucleotide triphosphate hydrolases"/>
    <property type="match status" value="1"/>
</dbReference>
<evidence type="ECO:0000256" key="3">
    <source>
        <dbReference type="ARBA" id="ARBA00022741"/>
    </source>
</evidence>
<feature type="domain" description="ABC transporter" evidence="5">
    <location>
        <begin position="2"/>
        <end position="200"/>
    </location>
</feature>
<dbReference type="EMBL" id="DVKS01000044">
    <property type="protein sequence ID" value="HIT40966.1"/>
    <property type="molecule type" value="Genomic_DNA"/>
</dbReference>
<dbReference type="InterPro" id="IPR003439">
    <property type="entry name" value="ABC_transporter-like_ATP-bd"/>
</dbReference>
<accession>A0A9D1GHR7</accession>
<name>A0A9D1GHR7_9FIRM</name>
<dbReference type="Proteomes" id="UP000886860">
    <property type="component" value="Unassembled WGS sequence"/>
</dbReference>
<keyword evidence="2" id="KW-0813">Transport</keyword>
<dbReference type="InterPro" id="IPR017871">
    <property type="entry name" value="ABC_transporter-like_CS"/>
</dbReference>
<proteinExistence type="inferred from homology"/>
<dbReference type="InterPro" id="IPR003593">
    <property type="entry name" value="AAA+_ATPase"/>
</dbReference>
<dbReference type="PROSITE" id="PS50893">
    <property type="entry name" value="ABC_TRANSPORTER_2"/>
    <property type="match status" value="1"/>
</dbReference>
<evidence type="ECO:0000256" key="1">
    <source>
        <dbReference type="ARBA" id="ARBA00005417"/>
    </source>
</evidence>
<organism evidence="6 7">
    <name type="scientific">Candidatus Caccovicinus merdipullorum</name>
    <dbReference type="NCBI Taxonomy" id="2840724"/>
    <lineage>
        <taxon>Bacteria</taxon>
        <taxon>Bacillati</taxon>
        <taxon>Bacillota</taxon>
        <taxon>Clostridia</taxon>
        <taxon>Eubacteriales</taxon>
        <taxon>Candidatus Caccovicinus</taxon>
    </lineage>
</organism>
<dbReference type="Pfam" id="PF00005">
    <property type="entry name" value="ABC_tran"/>
    <property type="match status" value="1"/>
</dbReference>
<reference evidence="6" key="1">
    <citation type="submission" date="2020-10" db="EMBL/GenBank/DDBJ databases">
        <authorList>
            <person name="Gilroy R."/>
        </authorList>
    </citation>
    <scope>NUCLEOTIDE SEQUENCE</scope>
    <source>
        <strain evidence="6">CHK123-3438</strain>
    </source>
</reference>
<keyword evidence="4 6" id="KW-0067">ATP-binding</keyword>
<dbReference type="GO" id="GO:0055085">
    <property type="term" value="P:transmembrane transport"/>
    <property type="evidence" value="ECO:0007669"/>
    <property type="project" value="UniProtKB-ARBA"/>
</dbReference>
<dbReference type="SMART" id="SM00382">
    <property type="entry name" value="AAA"/>
    <property type="match status" value="1"/>
</dbReference>
<evidence type="ECO:0000256" key="4">
    <source>
        <dbReference type="ARBA" id="ARBA00022840"/>
    </source>
</evidence>
<reference evidence="6" key="2">
    <citation type="journal article" date="2021" name="PeerJ">
        <title>Extensive microbial diversity within the chicken gut microbiome revealed by metagenomics and culture.</title>
        <authorList>
            <person name="Gilroy R."/>
            <person name="Ravi A."/>
            <person name="Getino M."/>
            <person name="Pursley I."/>
            <person name="Horton D.L."/>
            <person name="Alikhan N.F."/>
            <person name="Baker D."/>
            <person name="Gharbi K."/>
            <person name="Hall N."/>
            <person name="Watson M."/>
            <person name="Adriaenssens E.M."/>
            <person name="Foster-Nyarko E."/>
            <person name="Jarju S."/>
            <person name="Secka A."/>
            <person name="Antonio M."/>
            <person name="Oren A."/>
            <person name="Chaudhuri R.R."/>
            <person name="La Ragione R."/>
            <person name="Hildebrand F."/>
            <person name="Pallen M.J."/>
        </authorList>
    </citation>
    <scope>NUCLEOTIDE SEQUENCE</scope>
    <source>
        <strain evidence="6">CHK123-3438</strain>
    </source>
</reference>
<dbReference type="AlphaFoldDB" id="A0A9D1GHR7"/>
<dbReference type="InterPro" id="IPR027417">
    <property type="entry name" value="P-loop_NTPase"/>
</dbReference>
<sequence length="202" mass="22733">MLEANNIIFSYDRGREPVLDRVNLRVEPGERVGIFSPSGSGKTTLLKILSGYLVPEKGQVLVDGSPLPQRGFCPVQMVWQHPERAVNPRLTMKKILAEGGPGNSRLETVFGIQEDWKRRYPGELSGGELQRFCIVRALGEGTRYLLADEITAMLDFITQAQIWRGLIEETEKRQIGMAVVSHSRELLDQVCTRIVTLEELKN</sequence>
<dbReference type="GO" id="GO:0005524">
    <property type="term" value="F:ATP binding"/>
    <property type="evidence" value="ECO:0007669"/>
    <property type="project" value="UniProtKB-KW"/>
</dbReference>
<dbReference type="InterPro" id="IPR050319">
    <property type="entry name" value="ABC_transp_ATP-bind"/>
</dbReference>
<keyword evidence="3" id="KW-0547">Nucleotide-binding</keyword>
<dbReference type="PROSITE" id="PS00211">
    <property type="entry name" value="ABC_TRANSPORTER_1"/>
    <property type="match status" value="1"/>
</dbReference>
<dbReference type="PANTHER" id="PTHR43776:SF7">
    <property type="entry name" value="D,D-DIPEPTIDE TRANSPORT ATP-BINDING PROTEIN DDPF-RELATED"/>
    <property type="match status" value="1"/>
</dbReference>
<dbReference type="SUPFAM" id="SSF52540">
    <property type="entry name" value="P-loop containing nucleoside triphosphate hydrolases"/>
    <property type="match status" value="1"/>
</dbReference>
<evidence type="ECO:0000313" key="6">
    <source>
        <dbReference type="EMBL" id="HIT40966.1"/>
    </source>
</evidence>
<dbReference type="PANTHER" id="PTHR43776">
    <property type="entry name" value="TRANSPORT ATP-BINDING PROTEIN"/>
    <property type="match status" value="1"/>
</dbReference>
<dbReference type="GO" id="GO:0016887">
    <property type="term" value="F:ATP hydrolysis activity"/>
    <property type="evidence" value="ECO:0007669"/>
    <property type="project" value="InterPro"/>
</dbReference>
<evidence type="ECO:0000313" key="7">
    <source>
        <dbReference type="Proteomes" id="UP000886860"/>
    </source>
</evidence>
<comment type="similarity">
    <text evidence="1">Belongs to the ABC transporter superfamily.</text>
</comment>
<evidence type="ECO:0000259" key="5">
    <source>
        <dbReference type="PROSITE" id="PS50893"/>
    </source>
</evidence>
<protein>
    <submittedName>
        <fullName evidence="6">ATP-binding cassette domain-containing protein</fullName>
    </submittedName>
</protein>
<evidence type="ECO:0000256" key="2">
    <source>
        <dbReference type="ARBA" id="ARBA00022448"/>
    </source>
</evidence>